<proteinExistence type="predicted"/>
<keyword evidence="1" id="KW-0812">Transmembrane</keyword>
<protein>
    <recommendedName>
        <fullName evidence="4">Secretion protein F</fullName>
    </recommendedName>
</protein>
<accession>A0A6N8HXG7</accession>
<evidence type="ECO:0000256" key="1">
    <source>
        <dbReference type="SAM" id="Phobius"/>
    </source>
</evidence>
<evidence type="ECO:0000313" key="2">
    <source>
        <dbReference type="EMBL" id="MVB10442.1"/>
    </source>
</evidence>
<feature type="transmembrane region" description="Helical" evidence="1">
    <location>
        <begin position="101"/>
        <end position="123"/>
    </location>
</feature>
<dbReference type="OrthoDB" id="9786505at2"/>
<dbReference type="EMBL" id="VWXL01000029">
    <property type="protein sequence ID" value="MVB10442.1"/>
    <property type="molecule type" value="Genomic_DNA"/>
</dbReference>
<gene>
    <name evidence="2" type="ORF">CAFE_11310</name>
</gene>
<keyword evidence="3" id="KW-1185">Reference proteome</keyword>
<dbReference type="AlphaFoldDB" id="A0A6N8HXG7"/>
<name>A0A6N8HXG7_9FIRM</name>
<organism evidence="2 3">
    <name type="scientific">Caproicibacter fermentans</name>
    <dbReference type="NCBI Taxonomy" id="2576756"/>
    <lineage>
        <taxon>Bacteria</taxon>
        <taxon>Bacillati</taxon>
        <taxon>Bacillota</taxon>
        <taxon>Clostridia</taxon>
        <taxon>Eubacteriales</taxon>
        <taxon>Acutalibacteraceae</taxon>
        <taxon>Caproicibacter</taxon>
    </lineage>
</organism>
<reference evidence="2 3" key="1">
    <citation type="submission" date="2019-09" db="EMBL/GenBank/DDBJ databases">
        <title>Genome sequence of Clostridium sp. EA1.</title>
        <authorList>
            <person name="Poehlein A."/>
            <person name="Bengelsdorf F.R."/>
            <person name="Daniel R."/>
        </authorList>
    </citation>
    <scope>NUCLEOTIDE SEQUENCE [LARGE SCALE GENOMIC DNA]</scope>
    <source>
        <strain evidence="2 3">EA1</strain>
    </source>
</reference>
<comment type="caution">
    <text evidence="2">The sequence shown here is derived from an EMBL/GenBank/DDBJ whole genome shotgun (WGS) entry which is preliminary data.</text>
</comment>
<dbReference type="RefSeq" id="WP_156990061.1">
    <property type="nucleotide sequence ID" value="NZ_VWXL01000029.1"/>
</dbReference>
<sequence>MTASEMIVFGLFITVGLYLIFCDLFQLPSSQAAKAAMKVTQGEKVSWHRAITERLTNTLAKQIHLDRYRRQELAATLKYAGLEQSPESYLARIIVRALFRLLWILPCIRLLPLLIPIVLLLTFNRAWDDTQSAKKIVAEKRQTIERELPRFVSTIAQEIGANRDVLALLDGYRESAGPIFRNELEITLAGMRSGSPEQALLRLAGRVGSGKLSEVIRGLLAALHGGDGVLIFSLLNNDYKKLEKQLLWKEAQKRPAKMKKYSYALMACIMATYMYVTFEQVISNIHGLF</sequence>
<feature type="transmembrane region" description="Helical" evidence="1">
    <location>
        <begin position="261"/>
        <end position="278"/>
    </location>
</feature>
<dbReference type="Proteomes" id="UP000469440">
    <property type="component" value="Unassembled WGS sequence"/>
</dbReference>
<evidence type="ECO:0008006" key="4">
    <source>
        <dbReference type="Google" id="ProtNLM"/>
    </source>
</evidence>
<evidence type="ECO:0000313" key="3">
    <source>
        <dbReference type="Proteomes" id="UP000469440"/>
    </source>
</evidence>
<keyword evidence="1" id="KW-0472">Membrane</keyword>
<feature type="transmembrane region" description="Helical" evidence="1">
    <location>
        <begin position="6"/>
        <end position="25"/>
    </location>
</feature>
<keyword evidence="1" id="KW-1133">Transmembrane helix</keyword>